<evidence type="ECO:0000256" key="2">
    <source>
        <dbReference type="ARBA" id="ARBA00004442"/>
    </source>
</evidence>
<evidence type="ECO:0000256" key="1">
    <source>
        <dbReference type="ARBA" id="ARBA00004241"/>
    </source>
</evidence>
<keyword evidence="5" id="KW-0732">Signal</keyword>
<feature type="domain" description="Trimeric autotransporter adhesin YadA-like C-terminal membrane anchor" evidence="8">
    <location>
        <begin position="32"/>
        <end position="83"/>
    </location>
</feature>
<evidence type="ECO:0000256" key="4">
    <source>
        <dbReference type="ARBA" id="ARBA00022692"/>
    </source>
</evidence>
<protein>
    <submittedName>
        <fullName evidence="9">Hemagglutinin</fullName>
    </submittedName>
</protein>
<dbReference type="AlphaFoldDB" id="A0A731NGN8"/>
<organism evidence="9">
    <name type="scientific">Salmonella enterica subsp. salamae serovar 42:r:-</name>
    <dbReference type="NCBI Taxonomy" id="2500152"/>
    <lineage>
        <taxon>Bacteria</taxon>
        <taxon>Pseudomonadati</taxon>
        <taxon>Pseudomonadota</taxon>
        <taxon>Gammaproteobacteria</taxon>
        <taxon>Enterobacterales</taxon>
        <taxon>Enterobacteriaceae</taxon>
        <taxon>Salmonella</taxon>
    </lineage>
</organism>
<reference evidence="9" key="1">
    <citation type="journal article" date="2018" name="Genome Biol.">
        <title>SKESA: strategic k-mer extension for scrupulous assemblies.</title>
        <authorList>
            <person name="Souvorov A."/>
            <person name="Agarwala R."/>
            <person name="Lipman D.J."/>
        </authorList>
    </citation>
    <scope>NUCLEOTIDE SEQUENCE</scope>
    <source>
        <strain evidence="9">12-5143</strain>
    </source>
</reference>
<dbReference type="Pfam" id="PF03895">
    <property type="entry name" value="YadA_anchor"/>
    <property type="match status" value="1"/>
</dbReference>
<evidence type="ECO:0000313" key="9">
    <source>
        <dbReference type="EMBL" id="HAE4643500.1"/>
    </source>
</evidence>
<accession>A0A731NGN8</accession>
<evidence type="ECO:0000256" key="3">
    <source>
        <dbReference type="ARBA" id="ARBA00022452"/>
    </source>
</evidence>
<evidence type="ECO:0000256" key="6">
    <source>
        <dbReference type="ARBA" id="ARBA00023136"/>
    </source>
</evidence>
<feature type="non-terminal residue" evidence="9">
    <location>
        <position position="1"/>
    </location>
</feature>
<dbReference type="InterPro" id="IPR045584">
    <property type="entry name" value="Pilin-like"/>
</dbReference>
<dbReference type="InterPro" id="IPR005594">
    <property type="entry name" value="YadA_C"/>
</dbReference>
<dbReference type="SUPFAM" id="SSF54523">
    <property type="entry name" value="Pili subunits"/>
    <property type="match status" value="1"/>
</dbReference>
<proteinExistence type="predicted"/>
<dbReference type="GO" id="GO:0009986">
    <property type="term" value="C:cell surface"/>
    <property type="evidence" value="ECO:0007669"/>
    <property type="project" value="UniProtKB-SubCell"/>
</dbReference>
<sequence>NSKVDDNRKKASAGIAGAMAMSSIPQNFSYDFNFGMGMANFDGEQAISAGGYYRISERTTVSLKASFDTQNNLGAAAGVSYGW</sequence>
<dbReference type="EMBL" id="DAARZY010000084">
    <property type="protein sequence ID" value="HAE4643500.1"/>
    <property type="molecule type" value="Genomic_DNA"/>
</dbReference>
<dbReference type="GO" id="GO:0009279">
    <property type="term" value="C:cell outer membrane"/>
    <property type="evidence" value="ECO:0007669"/>
    <property type="project" value="UniProtKB-SubCell"/>
</dbReference>
<keyword evidence="4" id="KW-0812">Transmembrane</keyword>
<gene>
    <name evidence="9" type="ORF">G4D29_004271</name>
</gene>
<evidence type="ECO:0000259" key="8">
    <source>
        <dbReference type="Pfam" id="PF03895"/>
    </source>
</evidence>
<dbReference type="Gene3D" id="3.30.1300.30">
    <property type="entry name" value="GSPII I/J protein-like"/>
    <property type="match status" value="1"/>
</dbReference>
<evidence type="ECO:0000256" key="5">
    <source>
        <dbReference type="ARBA" id="ARBA00022729"/>
    </source>
</evidence>
<keyword evidence="3" id="KW-1134">Transmembrane beta strand</keyword>
<name>A0A731NGN8_SALER</name>
<evidence type="ECO:0000256" key="7">
    <source>
        <dbReference type="ARBA" id="ARBA00023237"/>
    </source>
</evidence>
<keyword evidence="7" id="KW-0998">Cell outer membrane</keyword>
<keyword evidence="6" id="KW-0472">Membrane</keyword>
<reference evidence="9" key="2">
    <citation type="submission" date="2018-07" db="EMBL/GenBank/DDBJ databases">
        <authorList>
            <consortium name="NCBI Pathogen Detection Project"/>
        </authorList>
    </citation>
    <scope>NUCLEOTIDE SEQUENCE</scope>
    <source>
        <strain evidence="9">12-5143</strain>
    </source>
</reference>
<comment type="subcellular location">
    <subcellularLocation>
        <location evidence="2">Cell outer membrane</location>
    </subcellularLocation>
    <subcellularLocation>
        <location evidence="1">Cell surface</location>
    </subcellularLocation>
</comment>
<comment type="caution">
    <text evidence="9">The sequence shown here is derived from an EMBL/GenBank/DDBJ whole genome shotgun (WGS) entry which is preliminary data.</text>
</comment>